<keyword evidence="10" id="KW-1015">Disulfide bond</keyword>
<evidence type="ECO:0000256" key="6">
    <source>
        <dbReference type="ARBA" id="ARBA00023002"/>
    </source>
</evidence>
<dbReference type="EMBL" id="JJML01000029">
    <property type="protein sequence ID" value="KGF72361.1"/>
    <property type="molecule type" value="Genomic_DNA"/>
</dbReference>
<evidence type="ECO:0000256" key="12">
    <source>
        <dbReference type="SAM" id="Phobius"/>
    </source>
</evidence>
<evidence type="ECO:0000256" key="3">
    <source>
        <dbReference type="ARBA" id="ARBA00022692"/>
    </source>
</evidence>
<evidence type="ECO:0000256" key="4">
    <source>
        <dbReference type="ARBA" id="ARBA00022723"/>
    </source>
</evidence>
<dbReference type="GO" id="GO:0006784">
    <property type="term" value="P:heme A biosynthetic process"/>
    <property type="evidence" value="ECO:0007669"/>
    <property type="project" value="InterPro"/>
</dbReference>
<evidence type="ECO:0000256" key="11">
    <source>
        <dbReference type="ARBA" id="ARBA00023444"/>
    </source>
</evidence>
<evidence type="ECO:0000256" key="10">
    <source>
        <dbReference type="ARBA" id="ARBA00023157"/>
    </source>
</evidence>
<feature type="transmembrane region" description="Helical" evidence="12">
    <location>
        <begin position="281"/>
        <end position="301"/>
    </location>
</feature>
<evidence type="ECO:0000256" key="2">
    <source>
        <dbReference type="ARBA" id="ARBA00022475"/>
    </source>
</evidence>
<evidence type="ECO:0000256" key="8">
    <source>
        <dbReference type="ARBA" id="ARBA00023133"/>
    </source>
</evidence>
<accession>A0A098TJK4</accession>
<dbReference type="OrthoDB" id="1447144at2"/>
<evidence type="ECO:0000256" key="5">
    <source>
        <dbReference type="ARBA" id="ARBA00022989"/>
    </source>
</evidence>
<proteinExistence type="predicted"/>
<keyword evidence="8" id="KW-0350">Heme biosynthesis</keyword>
<protein>
    <submittedName>
        <fullName evidence="13">Cytochrome C oxidase subunit I</fullName>
    </submittedName>
</protein>
<feature type="transmembrane region" description="Helical" evidence="12">
    <location>
        <begin position="250"/>
        <end position="269"/>
    </location>
</feature>
<organism evidence="13 14">
    <name type="scientific">Neosynechococcus sphagnicola sy1</name>
    <dbReference type="NCBI Taxonomy" id="1497020"/>
    <lineage>
        <taxon>Bacteria</taxon>
        <taxon>Bacillati</taxon>
        <taxon>Cyanobacteriota</taxon>
        <taxon>Cyanophyceae</taxon>
        <taxon>Neosynechococcales</taxon>
        <taxon>Neosynechococcaceae</taxon>
        <taxon>Neosynechococcus</taxon>
    </lineage>
</organism>
<comment type="caution">
    <text evidence="13">The sequence shown here is derived from an EMBL/GenBank/DDBJ whole genome shotgun (WGS) entry which is preliminary data.</text>
</comment>
<name>A0A098TJK4_9CYAN</name>
<keyword evidence="3 12" id="KW-0812">Transmembrane</keyword>
<feature type="transmembrane region" description="Helical" evidence="12">
    <location>
        <begin position="81"/>
        <end position="103"/>
    </location>
</feature>
<dbReference type="PANTHER" id="PTHR35457:SF1">
    <property type="entry name" value="HEME A SYNTHASE"/>
    <property type="match status" value="1"/>
</dbReference>
<dbReference type="Proteomes" id="UP000030170">
    <property type="component" value="Unassembled WGS sequence"/>
</dbReference>
<dbReference type="GO" id="GO:0016020">
    <property type="term" value="C:membrane"/>
    <property type="evidence" value="ECO:0007669"/>
    <property type="project" value="UniProtKB-SubCell"/>
</dbReference>
<dbReference type="AlphaFoldDB" id="A0A098TJK4"/>
<keyword evidence="4" id="KW-0479">Metal-binding</keyword>
<feature type="transmembrane region" description="Helical" evidence="12">
    <location>
        <begin position="29"/>
        <end position="51"/>
    </location>
</feature>
<keyword evidence="2" id="KW-1003">Cell membrane</keyword>
<dbReference type="GO" id="GO:0046872">
    <property type="term" value="F:metal ion binding"/>
    <property type="evidence" value="ECO:0007669"/>
    <property type="project" value="UniProtKB-KW"/>
</dbReference>
<evidence type="ECO:0000313" key="14">
    <source>
        <dbReference type="Proteomes" id="UP000030170"/>
    </source>
</evidence>
<keyword evidence="7" id="KW-0408">Iron</keyword>
<evidence type="ECO:0000313" key="13">
    <source>
        <dbReference type="EMBL" id="KGF72361.1"/>
    </source>
</evidence>
<feature type="transmembrane region" description="Helical" evidence="12">
    <location>
        <begin position="146"/>
        <end position="164"/>
    </location>
</feature>
<comment type="subcellular location">
    <subcellularLocation>
        <location evidence="1">Membrane</location>
        <topology evidence="1">Multi-pass membrane protein</topology>
    </subcellularLocation>
</comment>
<feature type="transmembrane region" description="Helical" evidence="12">
    <location>
        <begin position="115"/>
        <end position="134"/>
    </location>
</feature>
<dbReference type="Pfam" id="PF02628">
    <property type="entry name" value="COX15-CtaA"/>
    <property type="match status" value="1"/>
</dbReference>
<keyword evidence="14" id="KW-1185">Reference proteome</keyword>
<gene>
    <name evidence="13" type="ORF">DO97_09815</name>
</gene>
<evidence type="ECO:0000256" key="1">
    <source>
        <dbReference type="ARBA" id="ARBA00004141"/>
    </source>
</evidence>
<dbReference type="PANTHER" id="PTHR35457">
    <property type="entry name" value="HEME A SYNTHASE"/>
    <property type="match status" value="1"/>
</dbReference>
<keyword evidence="9 12" id="KW-0472">Membrane</keyword>
<comment type="pathway">
    <text evidence="11">Porphyrin-containing compound metabolism.</text>
</comment>
<evidence type="ECO:0000256" key="9">
    <source>
        <dbReference type="ARBA" id="ARBA00023136"/>
    </source>
</evidence>
<keyword evidence="5 12" id="KW-1133">Transmembrane helix</keyword>
<dbReference type="GO" id="GO:0016491">
    <property type="term" value="F:oxidoreductase activity"/>
    <property type="evidence" value="ECO:0007669"/>
    <property type="project" value="UniProtKB-KW"/>
</dbReference>
<dbReference type="RefSeq" id="WP_052128721.1">
    <property type="nucleotide sequence ID" value="NZ_JJML01000029.1"/>
</dbReference>
<sequence>MNLDVTSLVDTFPEASKLSQPLVQKRLRYFVWIMAAATLFLMALGSATRVMNAGLSCPDWPLCYGQLLPQQQMNLQVFLEWFHRLIASSMGFLAIALFGVSWWQRQQLPRWLPGASSLVLGLVVFQGILGGLTVTELLRFDIVTAHLGTGLLFFVTLVAIAASLTPYQGMGTVGKLPWISLSAAALVYLQSLLGGLVASQWALHQCLNASQLCQIMNSHILGVVPASLAILFLGVSVWRTPALHPLLRTLANLVSLLLLSQITLGVATFRLHLQVEPLTVAHQFVGAALLGTLTVFSVMALRDMTPDCDESLLSQEP</sequence>
<feature type="transmembrane region" description="Helical" evidence="12">
    <location>
        <begin position="218"/>
        <end position="238"/>
    </location>
</feature>
<dbReference type="InterPro" id="IPR003780">
    <property type="entry name" value="COX15/CtaA_fam"/>
</dbReference>
<dbReference type="STRING" id="1497020.DO97_09815"/>
<dbReference type="InterPro" id="IPR050450">
    <property type="entry name" value="COX15/CtaA_HemeA_synthase"/>
</dbReference>
<evidence type="ECO:0000256" key="7">
    <source>
        <dbReference type="ARBA" id="ARBA00023004"/>
    </source>
</evidence>
<keyword evidence="6" id="KW-0560">Oxidoreductase</keyword>
<reference evidence="13 14" key="1">
    <citation type="journal article" date="2014" name="Mol. Ecol.">
        <title>Evolution of Synechococcus.</title>
        <authorList>
            <person name="Dvorak P."/>
            <person name="Casamatta D."/>
            <person name="Hasler P."/>
            <person name="Poulickova A."/>
            <person name="Ondrej V."/>
            <person name="Sanges R."/>
        </authorList>
    </citation>
    <scope>NUCLEOTIDE SEQUENCE [LARGE SCALE GENOMIC DNA]</scope>
    <source>
        <strain evidence="13 14">CAUP A 1101</strain>
    </source>
</reference>
<feature type="transmembrane region" description="Helical" evidence="12">
    <location>
        <begin position="176"/>
        <end position="198"/>
    </location>
</feature>